<dbReference type="InterPro" id="IPR013249">
    <property type="entry name" value="RNA_pol_sigma70_r4_t2"/>
</dbReference>
<dbReference type="InterPro" id="IPR036388">
    <property type="entry name" value="WH-like_DNA-bd_sf"/>
</dbReference>
<dbReference type="Gene3D" id="1.10.10.10">
    <property type="entry name" value="Winged helix-like DNA-binding domain superfamily/Winged helix DNA-binding domain"/>
    <property type="match status" value="1"/>
</dbReference>
<keyword evidence="2" id="KW-0805">Transcription regulation</keyword>
<reference evidence="8 9" key="1">
    <citation type="submission" date="2019-02" db="EMBL/GenBank/DDBJ databases">
        <title>Genomic Encyclopedia of Type Strains, Phase IV (KMG-IV): sequencing the most valuable type-strain genomes for metagenomic binning, comparative biology and taxonomic classification.</title>
        <authorList>
            <person name="Goeker M."/>
        </authorList>
    </citation>
    <scope>NUCLEOTIDE SEQUENCE [LARGE SCALE GENOMIC DNA]</scope>
    <source>
        <strain evidence="8 9">DSM 101727</strain>
    </source>
</reference>
<dbReference type="PANTHER" id="PTHR43133">
    <property type="entry name" value="RNA POLYMERASE ECF-TYPE SIGMA FACTO"/>
    <property type="match status" value="1"/>
</dbReference>
<keyword evidence="5" id="KW-0804">Transcription</keyword>
<dbReference type="InterPro" id="IPR014284">
    <property type="entry name" value="RNA_pol_sigma-70_dom"/>
</dbReference>
<dbReference type="GO" id="GO:0016987">
    <property type="term" value="F:sigma factor activity"/>
    <property type="evidence" value="ECO:0007669"/>
    <property type="project" value="UniProtKB-KW"/>
</dbReference>
<name>A0A4Q7L4J8_9PSEU</name>
<dbReference type="NCBIfam" id="TIGR02937">
    <property type="entry name" value="sigma70-ECF"/>
    <property type="match status" value="1"/>
</dbReference>
<feature type="domain" description="RNA polymerase sigma factor 70 region 4 type 2" evidence="7">
    <location>
        <begin position="108"/>
        <end position="155"/>
    </location>
</feature>
<dbReference type="Pfam" id="PF04542">
    <property type="entry name" value="Sigma70_r2"/>
    <property type="match status" value="1"/>
</dbReference>
<evidence type="ECO:0000256" key="1">
    <source>
        <dbReference type="ARBA" id="ARBA00010641"/>
    </source>
</evidence>
<dbReference type="PANTHER" id="PTHR43133:SF8">
    <property type="entry name" value="RNA POLYMERASE SIGMA FACTOR HI_1459-RELATED"/>
    <property type="match status" value="1"/>
</dbReference>
<keyword evidence="4" id="KW-0238">DNA-binding</keyword>
<evidence type="ECO:0000256" key="3">
    <source>
        <dbReference type="ARBA" id="ARBA00023082"/>
    </source>
</evidence>
<evidence type="ECO:0000256" key="4">
    <source>
        <dbReference type="ARBA" id="ARBA00023125"/>
    </source>
</evidence>
<dbReference type="SUPFAM" id="SSF88946">
    <property type="entry name" value="Sigma2 domain of RNA polymerase sigma factors"/>
    <property type="match status" value="1"/>
</dbReference>
<dbReference type="GO" id="GO:0003677">
    <property type="term" value="F:DNA binding"/>
    <property type="evidence" value="ECO:0007669"/>
    <property type="project" value="UniProtKB-KW"/>
</dbReference>
<evidence type="ECO:0000313" key="8">
    <source>
        <dbReference type="EMBL" id="RZS43710.1"/>
    </source>
</evidence>
<dbReference type="InterPro" id="IPR039425">
    <property type="entry name" value="RNA_pol_sigma-70-like"/>
</dbReference>
<organism evidence="8 9">
    <name type="scientific">Herbihabitans rhizosphaerae</name>
    <dbReference type="NCBI Taxonomy" id="1872711"/>
    <lineage>
        <taxon>Bacteria</taxon>
        <taxon>Bacillati</taxon>
        <taxon>Actinomycetota</taxon>
        <taxon>Actinomycetes</taxon>
        <taxon>Pseudonocardiales</taxon>
        <taxon>Pseudonocardiaceae</taxon>
        <taxon>Herbihabitans</taxon>
    </lineage>
</organism>
<evidence type="ECO:0000313" key="9">
    <source>
        <dbReference type="Proteomes" id="UP000294257"/>
    </source>
</evidence>
<evidence type="ECO:0000256" key="5">
    <source>
        <dbReference type="ARBA" id="ARBA00023163"/>
    </source>
</evidence>
<evidence type="ECO:0000256" key="2">
    <source>
        <dbReference type="ARBA" id="ARBA00023015"/>
    </source>
</evidence>
<dbReference type="GO" id="GO:0006352">
    <property type="term" value="P:DNA-templated transcription initiation"/>
    <property type="evidence" value="ECO:0007669"/>
    <property type="project" value="InterPro"/>
</dbReference>
<dbReference type="InterPro" id="IPR013325">
    <property type="entry name" value="RNA_pol_sigma_r2"/>
</dbReference>
<dbReference type="Gene3D" id="1.10.1740.10">
    <property type="match status" value="1"/>
</dbReference>
<accession>A0A4Q7L4J8</accession>
<comment type="similarity">
    <text evidence="1">Belongs to the sigma-70 factor family. ECF subfamily.</text>
</comment>
<evidence type="ECO:0000259" key="7">
    <source>
        <dbReference type="Pfam" id="PF08281"/>
    </source>
</evidence>
<sequence>MRPDPAFGLLELYDDALPHVYGYLLARVRDVPLAEDLTAETFLAAVSALRKQPAPELSVGWLIGVARHKLADHWRRAEREQRGLRLVDSDQQDTVDPWDEEVDVMVAHEVLCQLGPHHQAALTLRYLDGLGVPQVAEHLGRTVHATEALLVRARNAFRRTYRGEEGAP</sequence>
<evidence type="ECO:0000259" key="6">
    <source>
        <dbReference type="Pfam" id="PF04542"/>
    </source>
</evidence>
<dbReference type="OrthoDB" id="5243336at2"/>
<keyword evidence="9" id="KW-1185">Reference proteome</keyword>
<proteinExistence type="inferred from homology"/>
<dbReference type="SUPFAM" id="SSF88659">
    <property type="entry name" value="Sigma3 and sigma4 domains of RNA polymerase sigma factors"/>
    <property type="match status" value="1"/>
</dbReference>
<dbReference type="InterPro" id="IPR013324">
    <property type="entry name" value="RNA_pol_sigma_r3/r4-like"/>
</dbReference>
<keyword evidence="3" id="KW-0731">Sigma factor</keyword>
<dbReference type="InterPro" id="IPR007627">
    <property type="entry name" value="RNA_pol_sigma70_r2"/>
</dbReference>
<dbReference type="EMBL" id="SGWQ01000002">
    <property type="protein sequence ID" value="RZS43710.1"/>
    <property type="molecule type" value="Genomic_DNA"/>
</dbReference>
<dbReference type="Proteomes" id="UP000294257">
    <property type="component" value="Unassembled WGS sequence"/>
</dbReference>
<dbReference type="Pfam" id="PF08281">
    <property type="entry name" value="Sigma70_r4_2"/>
    <property type="match status" value="1"/>
</dbReference>
<comment type="caution">
    <text evidence="8">The sequence shown here is derived from an EMBL/GenBank/DDBJ whole genome shotgun (WGS) entry which is preliminary data.</text>
</comment>
<dbReference type="AlphaFoldDB" id="A0A4Q7L4J8"/>
<gene>
    <name evidence="8" type="ORF">EV193_102691</name>
</gene>
<protein>
    <submittedName>
        <fullName evidence="8">RNA polymerase sigma-70 factor (ECF subfamily)</fullName>
    </submittedName>
</protein>
<feature type="domain" description="RNA polymerase sigma-70 region 2" evidence="6">
    <location>
        <begin position="12"/>
        <end position="79"/>
    </location>
</feature>